<name>A0AAE1BCD7_9GAST</name>
<evidence type="ECO:0000313" key="2">
    <source>
        <dbReference type="Proteomes" id="UP001283361"/>
    </source>
</evidence>
<dbReference type="EMBL" id="JAWDGP010000115">
    <property type="protein sequence ID" value="KAK3803540.1"/>
    <property type="molecule type" value="Genomic_DNA"/>
</dbReference>
<dbReference type="Proteomes" id="UP001283361">
    <property type="component" value="Unassembled WGS sequence"/>
</dbReference>
<gene>
    <name evidence="1" type="ORF">RRG08_019153</name>
</gene>
<dbReference type="AlphaFoldDB" id="A0AAE1BCD7"/>
<organism evidence="1 2">
    <name type="scientific">Elysia crispata</name>
    <name type="common">lettuce slug</name>
    <dbReference type="NCBI Taxonomy" id="231223"/>
    <lineage>
        <taxon>Eukaryota</taxon>
        <taxon>Metazoa</taxon>
        <taxon>Spiralia</taxon>
        <taxon>Lophotrochozoa</taxon>
        <taxon>Mollusca</taxon>
        <taxon>Gastropoda</taxon>
        <taxon>Heterobranchia</taxon>
        <taxon>Euthyneura</taxon>
        <taxon>Panpulmonata</taxon>
        <taxon>Sacoglossa</taxon>
        <taxon>Placobranchoidea</taxon>
        <taxon>Plakobranchidae</taxon>
        <taxon>Elysia</taxon>
    </lineage>
</organism>
<comment type="caution">
    <text evidence="1">The sequence shown here is derived from an EMBL/GenBank/DDBJ whole genome shotgun (WGS) entry which is preliminary data.</text>
</comment>
<reference evidence="1" key="1">
    <citation type="journal article" date="2023" name="G3 (Bethesda)">
        <title>A reference genome for the long-term kleptoplast-retaining sea slug Elysia crispata morphotype clarki.</title>
        <authorList>
            <person name="Eastman K.E."/>
            <person name="Pendleton A.L."/>
            <person name="Shaikh M.A."/>
            <person name="Suttiyut T."/>
            <person name="Ogas R."/>
            <person name="Tomko P."/>
            <person name="Gavelis G."/>
            <person name="Widhalm J.R."/>
            <person name="Wisecaver J.H."/>
        </authorList>
    </citation>
    <scope>NUCLEOTIDE SEQUENCE</scope>
    <source>
        <strain evidence="1">ECLA1</strain>
    </source>
</reference>
<accession>A0AAE1BCD7</accession>
<protein>
    <submittedName>
        <fullName evidence="1">Uncharacterized protein</fullName>
    </submittedName>
</protein>
<proteinExistence type="predicted"/>
<evidence type="ECO:0000313" key="1">
    <source>
        <dbReference type="EMBL" id="KAK3803540.1"/>
    </source>
</evidence>
<sequence>MNQAAPGVVTGIEQCNQESARVKRFGQQHTFCQHFVNNAETVPRQLVRLLSRRIQVLELPSTLPSFH</sequence>
<keyword evidence="2" id="KW-1185">Reference proteome</keyword>